<proteinExistence type="predicted"/>
<reference evidence="1 2" key="1">
    <citation type="submission" date="2020-08" db="EMBL/GenBank/DDBJ databases">
        <authorList>
            <person name="Newling K."/>
            <person name="Davey J."/>
            <person name="Forrester S."/>
        </authorList>
    </citation>
    <scope>NUCLEOTIDE SEQUENCE [LARGE SCALE GENOMIC DNA]</scope>
    <source>
        <strain evidence="2">Crithidia deanei Carvalho (ATCC PRA-265)</strain>
    </source>
</reference>
<dbReference type="AlphaFoldDB" id="A0A7G2CUG4"/>
<dbReference type="SUPFAM" id="SSF75005">
    <property type="entry name" value="Arabinanase/levansucrase/invertase"/>
    <property type="match status" value="1"/>
</dbReference>
<protein>
    <recommendedName>
        <fullName evidence="3">DUF1861 family protein</fullName>
    </recommendedName>
</protein>
<accession>A0A7G2CUG4</accession>
<dbReference type="Pfam" id="PF08950">
    <property type="entry name" value="DUF1861"/>
    <property type="match status" value="1"/>
</dbReference>
<evidence type="ECO:0000313" key="1">
    <source>
        <dbReference type="EMBL" id="CAD2222574.1"/>
    </source>
</evidence>
<dbReference type="VEuPathDB" id="TriTrypDB:ADEAN_001011800"/>
<dbReference type="PANTHER" id="PTHR37036">
    <property type="match status" value="1"/>
</dbReference>
<gene>
    <name evidence="1" type="ORF">ADEAN_001011800</name>
</gene>
<dbReference type="Gene3D" id="2.115.10.20">
    <property type="entry name" value="Glycosyl hydrolase domain, family 43"/>
    <property type="match status" value="1"/>
</dbReference>
<name>A0A7G2CUG4_9TRYP</name>
<dbReference type="InterPro" id="IPR015045">
    <property type="entry name" value="MPT-1-like_LmxM"/>
</dbReference>
<organism evidence="1 2">
    <name type="scientific">Angomonas deanei</name>
    <dbReference type="NCBI Taxonomy" id="59799"/>
    <lineage>
        <taxon>Eukaryota</taxon>
        <taxon>Discoba</taxon>
        <taxon>Euglenozoa</taxon>
        <taxon>Kinetoplastea</taxon>
        <taxon>Metakinetoplastina</taxon>
        <taxon>Trypanosomatida</taxon>
        <taxon>Trypanosomatidae</taxon>
        <taxon>Strigomonadinae</taxon>
        <taxon>Angomonas</taxon>
    </lineage>
</organism>
<dbReference type="InterPro" id="IPR023296">
    <property type="entry name" value="Glyco_hydro_beta-prop_sf"/>
</dbReference>
<keyword evidence="2" id="KW-1185">Reference proteome</keyword>
<dbReference type="PANTHER" id="PTHR37036:SF2">
    <property type="entry name" value="DUF1861 FAMILY PROTEIN"/>
    <property type="match status" value="1"/>
</dbReference>
<evidence type="ECO:0000313" key="2">
    <source>
        <dbReference type="Proteomes" id="UP000515908"/>
    </source>
</evidence>
<sequence length="312" mass="35631">MLSIHRRREEFEANKVIHEAALLRFKGVDGWDVYNCSVPFLYNDKRHIYGRVERREEWANSHVRLFVETGKDEFTALPDCLWELEDPYVQVIKGEFIFGGTHVRKNAGEVLSYYGYFYRGTPEHLTYFTTGPNFMKDIRVVELQDGRVGVFSRRRDHEEVYIGFCTIDSIEDLSMEAISDARRLDVLEEGTWGGVNQAYRLESGKIGCIAHYSYHDKKPDGMPLTVYTNYAFVLDPETREILDGKIIGSMNCYPPCPAKIPKLEDCVFTGGMVLCEDGTCDLYSGIGDTGAGRIRIDYPFAQYGKVVSSLDL</sequence>
<dbReference type="Proteomes" id="UP000515908">
    <property type="component" value="Chromosome 27"/>
</dbReference>
<dbReference type="EMBL" id="LR877171">
    <property type="protein sequence ID" value="CAD2222574.1"/>
    <property type="molecule type" value="Genomic_DNA"/>
</dbReference>
<evidence type="ECO:0008006" key="3">
    <source>
        <dbReference type="Google" id="ProtNLM"/>
    </source>
</evidence>